<name>A0A2M3ZLP9_9DIPT</name>
<evidence type="ECO:0000313" key="1">
    <source>
        <dbReference type="EMBL" id="MBW29422.1"/>
    </source>
</evidence>
<sequence length="118" mass="13545">MFFCSFLSVVLSSFRMSFFCMTKWLFYCIVDDDRKAASYCVVVGCRSVVFVGVKVVGRSSVNVLQWEIEKPTGETFCRGRVSASALPDRKLRQQAVPIPSVIEFVIHFFLTMNIYYKL</sequence>
<reference evidence="1" key="1">
    <citation type="submission" date="2018-01" db="EMBL/GenBank/DDBJ databases">
        <title>An insight into the sialome of Amazonian anophelines.</title>
        <authorList>
            <person name="Ribeiro J.M."/>
            <person name="Scarpassa V."/>
            <person name="Calvo E."/>
        </authorList>
    </citation>
    <scope>NUCLEOTIDE SEQUENCE</scope>
    <source>
        <tissue evidence="1">Salivary glands</tissue>
    </source>
</reference>
<dbReference type="AlphaFoldDB" id="A0A2M3ZLP9"/>
<protein>
    <submittedName>
        <fullName evidence="1">Uncharacterized protein</fullName>
    </submittedName>
</protein>
<accession>A0A2M3ZLP9</accession>
<proteinExistence type="predicted"/>
<dbReference type="EMBL" id="GGFM01008671">
    <property type="protein sequence ID" value="MBW29422.1"/>
    <property type="molecule type" value="Transcribed_RNA"/>
</dbReference>
<organism evidence="1">
    <name type="scientific">Anopheles braziliensis</name>
    <dbReference type="NCBI Taxonomy" id="58242"/>
    <lineage>
        <taxon>Eukaryota</taxon>
        <taxon>Metazoa</taxon>
        <taxon>Ecdysozoa</taxon>
        <taxon>Arthropoda</taxon>
        <taxon>Hexapoda</taxon>
        <taxon>Insecta</taxon>
        <taxon>Pterygota</taxon>
        <taxon>Neoptera</taxon>
        <taxon>Endopterygota</taxon>
        <taxon>Diptera</taxon>
        <taxon>Nematocera</taxon>
        <taxon>Culicoidea</taxon>
        <taxon>Culicidae</taxon>
        <taxon>Anophelinae</taxon>
        <taxon>Anopheles</taxon>
    </lineage>
</organism>